<name>A0A3N9WXB5_9ACTN</name>
<feature type="region of interest" description="Disordered" evidence="1">
    <location>
        <begin position="67"/>
        <end position="136"/>
    </location>
</feature>
<proteinExistence type="predicted"/>
<dbReference type="Proteomes" id="UP000282312">
    <property type="component" value="Unassembled WGS sequence"/>
</dbReference>
<evidence type="ECO:0000256" key="1">
    <source>
        <dbReference type="SAM" id="MobiDB-lite"/>
    </source>
</evidence>
<dbReference type="AlphaFoldDB" id="A0A3N9WXB5"/>
<sequence length="136" mass="15407">MLTEVGIATTATDPGLRWIAMRHADDHVHIVATLVREDGRTNWMRNDYPRCVKATYNVAGRYNLHRRVPLADRTTHANPPRRGQQGPPYRPRSDPVSYAAGYAGQWQQPARRRRSSPAYVRQEYWSGSGAAAPTPR</sequence>
<comment type="caution">
    <text evidence="2">The sequence shown here is derived from an EMBL/GenBank/DDBJ whole genome shotgun (WGS) entry which is preliminary data.</text>
</comment>
<gene>
    <name evidence="2" type="ORF">DLJ59_07930</name>
</gene>
<protein>
    <submittedName>
        <fullName evidence="2">Uncharacterized protein</fullName>
    </submittedName>
</protein>
<dbReference type="RefSeq" id="WP_124771851.1">
    <property type="nucleotide sequence ID" value="NZ_QGSZ01000159.1"/>
</dbReference>
<accession>A0A3N9WXB5</accession>
<dbReference type="EMBL" id="QGSZ01000159">
    <property type="protein sequence ID" value="RQX05310.1"/>
    <property type="molecule type" value="Genomic_DNA"/>
</dbReference>
<evidence type="ECO:0000313" key="3">
    <source>
        <dbReference type="Proteomes" id="UP000282312"/>
    </source>
</evidence>
<evidence type="ECO:0000313" key="2">
    <source>
        <dbReference type="EMBL" id="RQX05310.1"/>
    </source>
</evidence>
<keyword evidence="3" id="KW-1185">Reference proteome</keyword>
<organism evidence="2 3">
    <name type="scientific">Micromonospora inaquosa</name>
    <dbReference type="NCBI Taxonomy" id="2203716"/>
    <lineage>
        <taxon>Bacteria</taxon>
        <taxon>Bacillati</taxon>
        <taxon>Actinomycetota</taxon>
        <taxon>Actinomycetes</taxon>
        <taxon>Micromonosporales</taxon>
        <taxon>Micromonosporaceae</taxon>
        <taxon>Micromonospora</taxon>
    </lineage>
</organism>
<reference evidence="2 3" key="1">
    <citation type="submission" date="2018-05" db="EMBL/GenBank/DDBJ databases">
        <title>Micromonospora from Atacama Desert.</title>
        <authorList>
            <person name="Carro L."/>
            <person name="Goodfellow M."/>
            <person name="Klenk H.-P."/>
        </authorList>
    </citation>
    <scope>NUCLEOTIDE SEQUENCE [LARGE SCALE GENOMIC DNA]</scope>
    <source>
        <strain evidence="2 3">LB39</strain>
    </source>
</reference>
<dbReference type="OrthoDB" id="4382201at2"/>